<evidence type="ECO:0000259" key="1">
    <source>
        <dbReference type="Pfam" id="PF02464"/>
    </source>
</evidence>
<name>A0ABX2IHC0_9RHOO</name>
<keyword evidence="3" id="KW-1185">Reference proteome</keyword>
<dbReference type="RefSeq" id="WP_170022481.1">
    <property type="nucleotide sequence ID" value="NZ_JABCSC020000003.1"/>
</dbReference>
<reference evidence="2 3" key="1">
    <citation type="submission" date="2020-06" db="EMBL/GenBank/DDBJ databases">
        <title>Draft genome of Uliginosibacterium sp. IMCC34675.</title>
        <authorList>
            <person name="Song J."/>
        </authorList>
    </citation>
    <scope>NUCLEOTIDE SEQUENCE [LARGE SCALE GENOMIC DNA]</scope>
    <source>
        <strain evidence="2 3">IMCC34675</strain>
    </source>
</reference>
<dbReference type="SUPFAM" id="SSF142433">
    <property type="entry name" value="CinA-like"/>
    <property type="match status" value="1"/>
</dbReference>
<feature type="domain" description="CinA C-terminal" evidence="1">
    <location>
        <begin position="7"/>
        <end position="158"/>
    </location>
</feature>
<dbReference type="Gene3D" id="3.90.950.20">
    <property type="entry name" value="CinA-like"/>
    <property type="match status" value="1"/>
</dbReference>
<dbReference type="Proteomes" id="UP000778523">
    <property type="component" value="Unassembled WGS sequence"/>
</dbReference>
<dbReference type="InterPro" id="IPR036653">
    <property type="entry name" value="CinA-like_C"/>
</dbReference>
<proteinExistence type="predicted"/>
<gene>
    <name evidence="2" type="ORF">HJ583_014010</name>
</gene>
<evidence type="ECO:0000313" key="2">
    <source>
        <dbReference type="EMBL" id="NSL56150.1"/>
    </source>
</evidence>
<organism evidence="2 3">
    <name type="scientific">Uliginosibacterium aquaticum</name>
    <dbReference type="NCBI Taxonomy" id="2731212"/>
    <lineage>
        <taxon>Bacteria</taxon>
        <taxon>Pseudomonadati</taxon>
        <taxon>Pseudomonadota</taxon>
        <taxon>Betaproteobacteria</taxon>
        <taxon>Rhodocyclales</taxon>
        <taxon>Zoogloeaceae</taxon>
        <taxon>Uliginosibacterium</taxon>
    </lineage>
</organism>
<evidence type="ECO:0000313" key="3">
    <source>
        <dbReference type="Proteomes" id="UP000778523"/>
    </source>
</evidence>
<accession>A0ABX2IHC0</accession>
<comment type="caution">
    <text evidence="2">The sequence shown here is derived from an EMBL/GenBank/DDBJ whole genome shotgun (WGS) entry which is preliminary data.</text>
</comment>
<dbReference type="EMBL" id="JABCSC020000003">
    <property type="protein sequence ID" value="NSL56150.1"/>
    <property type="molecule type" value="Genomic_DNA"/>
</dbReference>
<protein>
    <submittedName>
        <fullName evidence="2">CinA family protein</fullName>
    </submittedName>
</protein>
<sequence>MSEEIRTLAEQIGAALQAQRWQLATAESCTGGLVSAAVTEIAGSSGWFDRGFVTYSNEAKVEMLGVSPLTLHAHGAVSEATVREMLAGALAKSVAHVVLAISGIAGPAGGTAEKPVGTVCFGWQRRGYPAQCLTLLLPGDRAAVRDAAVKQALRGLLDLSRSA</sequence>
<dbReference type="Pfam" id="PF02464">
    <property type="entry name" value="CinA"/>
    <property type="match status" value="1"/>
</dbReference>
<dbReference type="NCBIfam" id="TIGR00199">
    <property type="entry name" value="PncC_domain"/>
    <property type="match status" value="1"/>
</dbReference>
<dbReference type="InterPro" id="IPR008136">
    <property type="entry name" value="CinA_C"/>
</dbReference>